<evidence type="ECO:0000256" key="3">
    <source>
        <dbReference type="ARBA" id="ARBA00035252"/>
    </source>
</evidence>
<name>A0A2U8WAB1_9HYPH</name>
<evidence type="ECO:0000256" key="1">
    <source>
        <dbReference type="ARBA" id="ARBA00022679"/>
    </source>
</evidence>
<gene>
    <name evidence="6" type="ORF">DK389_21130</name>
</gene>
<dbReference type="Proteomes" id="UP000245926">
    <property type="component" value="Chromosome"/>
</dbReference>
<dbReference type="Pfam" id="PF13427">
    <property type="entry name" value="AadA_C"/>
    <property type="match status" value="1"/>
</dbReference>
<keyword evidence="1" id="KW-0808">Transferase</keyword>
<evidence type="ECO:0000256" key="4">
    <source>
        <dbReference type="ARBA" id="ARBA00048566"/>
    </source>
</evidence>
<proteinExistence type="predicted"/>
<dbReference type="EMBL" id="CP029550">
    <property type="protein sequence ID" value="AWN42548.1"/>
    <property type="molecule type" value="Genomic_DNA"/>
</dbReference>
<dbReference type="OrthoDB" id="4066793at2"/>
<dbReference type="InterPro" id="IPR043519">
    <property type="entry name" value="NT_sf"/>
</dbReference>
<reference evidence="7" key="1">
    <citation type="submission" date="2018-05" db="EMBL/GenBank/DDBJ databases">
        <title>Complete Genome Sequence of Methylobacterium sp. 17SD2-17.</title>
        <authorList>
            <person name="Srinivasan S."/>
        </authorList>
    </citation>
    <scope>NUCLEOTIDE SEQUENCE [LARGE SCALE GENOMIC DNA]</scope>
    <source>
        <strain evidence="7">17SD2-17</strain>
    </source>
</reference>
<evidence type="ECO:0000313" key="6">
    <source>
        <dbReference type="EMBL" id="AWN42548.1"/>
    </source>
</evidence>
<dbReference type="InterPro" id="IPR025184">
    <property type="entry name" value="AadA_C"/>
</dbReference>
<evidence type="ECO:0000313" key="7">
    <source>
        <dbReference type="Proteomes" id="UP000245926"/>
    </source>
</evidence>
<dbReference type="RefSeq" id="WP_109892538.1">
    <property type="nucleotide sequence ID" value="NZ_CP029550.1"/>
</dbReference>
<dbReference type="SUPFAM" id="SSF81301">
    <property type="entry name" value="Nucleotidyltransferase"/>
    <property type="match status" value="1"/>
</dbReference>
<organism evidence="6 7">
    <name type="scientific">Methylobacterium durans</name>
    <dbReference type="NCBI Taxonomy" id="2202825"/>
    <lineage>
        <taxon>Bacteria</taxon>
        <taxon>Pseudomonadati</taxon>
        <taxon>Pseudomonadota</taxon>
        <taxon>Alphaproteobacteria</taxon>
        <taxon>Hyphomicrobiales</taxon>
        <taxon>Methylobacteriaceae</taxon>
        <taxon>Methylobacterium</taxon>
    </lineage>
</organism>
<evidence type="ECO:0000259" key="5">
    <source>
        <dbReference type="Pfam" id="PF13427"/>
    </source>
</evidence>
<dbReference type="EC" id="2.7.7.47" evidence="2"/>
<protein>
    <recommendedName>
        <fullName evidence="3">Aminoglycoside (3'') (9) adenylyltransferase</fullName>
        <ecNumber evidence="2">2.7.7.47</ecNumber>
    </recommendedName>
</protein>
<accession>A0A2U8WAB1</accession>
<keyword evidence="7" id="KW-1185">Reference proteome</keyword>
<dbReference type="AlphaFoldDB" id="A0A2U8WAB1"/>
<feature type="domain" description="Adenylyltransferase AadA C-terminal" evidence="5">
    <location>
        <begin position="189"/>
        <end position="236"/>
    </location>
</feature>
<sequence>MTLHPVALRAADAYLAMADAAAPGLVEALYVVGSAALQDFRPGLSDLDFVAVTSGRIGPAALAALADGHADLARTRPAPPLDGIYVTWDELRAGPLEVPEGPCVREGRFLASGCHERHPATWGRLGSDAVTVRGPLCAGTVIWRDPARLERWVLGTIDGYWQPWLARGARAVSRRGVVALRPRTVEAGVLGICRLHYALVTGLVPSKSDAGLYGLITFPRQWHRIIDEALRIRREPGSASFYRNPYARRREMLAFVRTAADDARALAAATRVRRPA</sequence>
<evidence type="ECO:0000256" key="2">
    <source>
        <dbReference type="ARBA" id="ARBA00035126"/>
    </source>
</evidence>
<dbReference type="GO" id="GO:0009012">
    <property type="term" value="F:aminoglycoside 3''-adenylyltransferase activity"/>
    <property type="evidence" value="ECO:0007669"/>
    <property type="project" value="UniProtKB-EC"/>
</dbReference>
<comment type="catalytic activity">
    <reaction evidence="4">
        <text>streptomycin + ATP = 3''-O-adenylylstreptomycin + diphosphate</text>
        <dbReference type="Rhea" id="RHEA:20245"/>
        <dbReference type="ChEBI" id="CHEBI:30616"/>
        <dbReference type="ChEBI" id="CHEBI:33019"/>
        <dbReference type="ChEBI" id="CHEBI:58007"/>
        <dbReference type="ChEBI" id="CHEBI:58605"/>
        <dbReference type="EC" id="2.7.7.47"/>
    </reaction>
</comment>
<dbReference type="KEGG" id="mets:DK389_21130"/>